<dbReference type="Gene3D" id="3.40.50.720">
    <property type="entry name" value="NAD(P)-binding Rossmann-like Domain"/>
    <property type="match status" value="1"/>
</dbReference>
<dbReference type="PANTHER" id="PTHR30576:SF0">
    <property type="entry name" value="UNDECAPRENYL-PHOSPHATE N-ACETYLGALACTOSAMINYL 1-PHOSPHATE TRANSFERASE-RELATED"/>
    <property type="match status" value="1"/>
</dbReference>
<keyword evidence="5 7" id="KW-1133">Transmembrane helix</keyword>
<evidence type="ECO:0000256" key="4">
    <source>
        <dbReference type="ARBA" id="ARBA00022692"/>
    </source>
</evidence>
<feature type="domain" description="Bacterial sugar transferase" evidence="8">
    <location>
        <begin position="293"/>
        <end position="481"/>
    </location>
</feature>
<evidence type="ECO:0000256" key="7">
    <source>
        <dbReference type="SAM" id="Phobius"/>
    </source>
</evidence>
<dbReference type="InterPro" id="IPR017473">
    <property type="entry name" value="Undecaprenyl-P_gluc_Ptfrase"/>
</dbReference>
<evidence type="ECO:0000256" key="6">
    <source>
        <dbReference type="ARBA" id="ARBA00023136"/>
    </source>
</evidence>
<dbReference type="Pfam" id="PF13727">
    <property type="entry name" value="CoA_binding_3"/>
    <property type="match status" value="1"/>
</dbReference>
<dbReference type="NCBIfam" id="TIGR03025">
    <property type="entry name" value="EPS_sugtrans"/>
    <property type="match status" value="1"/>
</dbReference>
<evidence type="ECO:0000256" key="1">
    <source>
        <dbReference type="ARBA" id="ARBA00004141"/>
    </source>
</evidence>
<reference evidence="9 10" key="1">
    <citation type="submission" date="2020-02" db="EMBL/GenBank/DDBJ databases">
        <authorList>
            <person name="Hogendoorn C."/>
        </authorList>
    </citation>
    <scope>NUCLEOTIDE SEQUENCE [LARGE SCALE GENOMIC DNA]</scope>
    <source>
        <strain evidence="9">METHB21</strain>
    </source>
</reference>
<dbReference type="InterPro" id="IPR003362">
    <property type="entry name" value="Bact_transf"/>
</dbReference>
<comment type="similarity">
    <text evidence="2">Belongs to the bacterial sugar transferase family.</text>
</comment>
<keyword evidence="10" id="KW-1185">Reference proteome</keyword>
<evidence type="ECO:0000313" key="10">
    <source>
        <dbReference type="Proteomes" id="UP000494216"/>
    </source>
</evidence>
<feature type="transmembrane region" description="Helical" evidence="7">
    <location>
        <begin position="299"/>
        <end position="319"/>
    </location>
</feature>
<dbReference type="GO" id="GO:0016780">
    <property type="term" value="F:phosphotransferase activity, for other substituted phosphate groups"/>
    <property type="evidence" value="ECO:0007669"/>
    <property type="project" value="TreeGrafter"/>
</dbReference>
<dbReference type="AlphaFoldDB" id="A0A8S0WJL5"/>
<feature type="transmembrane region" description="Helical" evidence="7">
    <location>
        <begin position="127"/>
        <end position="145"/>
    </location>
</feature>
<feature type="transmembrane region" description="Helical" evidence="7">
    <location>
        <begin position="21"/>
        <end position="45"/>
    </location>
</feature>
<name>A0A8S0WJL5_9GAMM</name>
<dbReference type="InterPro" id="IPR036291">
    <property type="entry name" value="NAD(P)-bd_dom_sf"/>
</dbReference>
<keyword evidence="4 7" id="KW-0812">Transmembrane</keyword>
<feature type="transmembrane region" description="Helical" evidence="7">
    <location>
        <begin position="95"/>
        <end position="115"/>
    </location>
</feature>
<dbReference type="InterPro" id="IPR017475">
    <property type="entry name" value="EPS_sugar_tfrase"/>
</dbReference>
<accession>A0A8S0WJL5</accession>
<dbReference type="GO" id="GO:0016020">
    <property type="term" value="C:membrane"/>
    <property type="evidence" value="ECO:0007669"/>
    <property type="project" value="UniProtKB-SubCell"/>
</dbReference>
<evidence type="ECO:0000259" key="8">
    <source>
        <dbReference type="Pfam" id="PF02397"/>
    </source>
</evidence>
<sequence>MNAMNSSFAGCKIIRSNRPSFTLAPGIIAGLVAFSDTMLLLYTGYFILVSTPLATIEPLSMDLPAIVPYSLFSIALFYFGNLYKVESIIERRKSFSKIFLFCIFTLMVILVLAFVLKISSSFSPAWAFYWFISSLSGIYLVRLLARQCLLTWVQRGQLTRNIAIVGASTQGALMIEQVRKQQHPWVQIVGVFDDRSDRISEAIDQKHRLGSVDSLILMARVGRIDEILVALPWGAEERILSILHKLQVLPVNIRLCPESICYMRPKMGYSYCNGIATLNILDKPLSGWNLVLKTIEDKIFALFVLILIAPLLMIIAVLIKLDSPGPVLFRQKRYGFNNQLINMYKFRSMYINQQDDNARQLTTRDDPRVTKLGHFLRRTSLDELPQFLNVLTGEMSIVGPRPHAMEAKAAGLMYEDVVYQYAARHKVKPGITGWAQINGWRGDTDTEEKIQKRVDYDIDYINNWSITLDLKIILKTIFVVIIGQNAY</sequence>
<comment type="caution">
    <text evidence="9">The sequence shown here is derived from an EMBL/GenBank/DDBJ whole genome shotgun (WGS) entry which is preliminary data.</text>
</comment>
<keyword evidence="6 7" id="KW-0472">Membrane</keyword>
<dbReference type="SUPFAM" id="SSF51735">
    <property type="entry name" value="NAD(P)-binding Rossmann-fold domains"/>
    <property type="match status" value="1"/>
</dbReference>
<dbReference type="Pfam" id="PF02397">
    <property type="entry name" value="Bac_transf"/>
    <property type="match status" value="1"/>
</dbReference>
<evidence type="ECO:0000256" key="5">
    <source>
        <dbReference type="ARBA" id="ARBA00022989"/>
    </source>
</evidence>
<feature type="transmembrane region" description="Helical" evidence="7">
    <location>
        <begin position="65"/>
        <end position="83"/>
    </location>
</feature>
<dbReference type="PANTHER" id="PTHR30576">
    <property type="entry name" value="COLANIC BIOSYNTHESIS UDP-GLUCOSE LIPID CARRIER TRANSFERASE"/>
    <property type="match status" value="1"/>
</dbReference>
<keyword evidence="3" id="KW-0808">Transferase</keyword>
<dbReference type="EMBL" id="CADCXN010000069">
    <property type="protein sequence ID" value="CAA9891406.1"/>
    <property type="molecule type" value="Genomic_DNA"/>
</dbReference>
<evidence type="ECO:0000256" key="3">
    <source>
        <dbReference type="ARBA" id="ARBA00022679"/>
    </source>
</evidence>
<evidence type="ECO:0000313" key="9">
    <source>
        <dbReference type="EMBL" id="CAA9891406.1"/>
    </source>
</evidence>
<proteinExistence type="inferred from homology"/>
<protein>
    <submittedName>
        <fullName evidence="9">Undecaprenyl-phosphate glucose phosphotransferase</fullName>
    </submittedName>
</protein>
<dbReference type="NCBIfam" id="TIGR03023">
    <property type="entry name" value="WcaJ_sugtrans"/>
    <property type="match status" value="1"/>
</dbReference>
<dbReference type="RefSeq" id="WP_174626270.1">
    <property type="nucleotide sequence ID" value="NZ_CADCXN010000069.1"/>
</dbReference>
<evidence type="ECO:0000256" key="2">
    <source>
        <dbReference type="ARBA" id="ARBA00006464"/>
    </source>
</evidence>
<gene>
    <name evidence="9" type="ORF">METHB2_40106</name>
</gene>
<organism evidence="9 10">
    <name type="scientific">Candidatus Methylobacter favarea</name>
    <dbReference type="NCBI Taxonomy" id="2707345"/>
    <lineage>
        <taxon>Bacteria</taxon>
        <taxon>Pseudomonadati</taxon>
        <taxon>Pseudomonadota</taxon>
        <taxon>Gammaproteobacteria</taxon>
        <taxon>Methylococcales</taxon>
        <taxon>Methylococcaceae</taxon>
        <taxon>Methylobacter</taxon>
    </lineage>
</organism>
<dbReference type="Proteomes" id="UP000494216">
    <property type="component" value="Unassembled WGS sequence"/>
</dbReference>
<comment type="subcellular location">
    <subcellularLocation>
        <location evidence="1">Membrane</location>
        <topology evidence="1">Multi-pass membrane protein</topology>
    </subcellularLocation>
</comment>